<evidence type="ECO:0000313" key="3">
    <source>
        <dbReference type="EMBL" id="KAK2960275.1"/>
    </source>
</evidence>
<gene>
    <name evidence="3" type="ORF">BLNAU_4828</name>
</gene>
<keyword evidence="2" id="KW-0812">Transmembrane</keyword>
<sequence length="619" mass="69844">MKGVWEEVRLEAVGIVENEPSSTVPSFLTLDLFSELSFESIVSALSSLSSFITAKPSPADTIASCAVLFLHKLKIDVEPYITVSSFPVTFARTLPPILATENEQLFDNAVDLLKSTILHIGRDRPERMAEHGLFVKLMDVLRMKKAAESHPQEEGCGKIETRNWINAKLTNVVKGIIATSLSLFTSSSRSNSFHAIDADADTIARIVLEKILEPCEGFIATSLRACLNSLRPLNVFDDMIHLVQTACRVESQYSLLSEFVERNGFYLVLMKVFDSAESKYMKIYSLCDIEWDQFTSTPFEGFREAQPDDERTTEVQRGGEERRKRLSTVYYTVCLSTGSSSFHSFFLTLFVNMFGSTIVPLFIFQETPGWLKDSKYFYLFAVTWTVTQIVLKAAPKLLRNKVSVVVLNFGLELSISQIILNYLLKTSAKFPNAEFVICLLIGFICGSLPHILFLRKQPEAHKYDSTCLSIASGVTVTLFTIIRRPNLLISPFLSLPFLPTGPRLEGSGIPTKIFSALRNFLKSRKKVMELLKLLHSYNTRPTDIAISLFGRGPKYQIPLFEIPTLKLRQLIGLSALAVASLYFAFMTALDYARESKARKELEEETRHQRQNRPNRSHRD</sequence>
<protein>
    <submittedName>
        <fullName evidence="3">Uncharacterized protein</fullName>
    </submittedName>
</protein>
<feature type="transmembrane region" description="Helical" evidence="2">
    <location>
        <begin position="376"/>
        <end position="394"/>
    </location>
</feature>
<proteinExistence type="predicted"/>
<accession>A0ABQ9Y997</accession>
<feature type="transmembrane region" description="Helical" evidence="2">
    <location>
        <begin position="430"/>
        <end position="453"/>
    </location>
</feature>
<evidence type="ECO:0000256" key="1">
    <source>
        <dbReference type="SAM" id="MobiDB-lite"/>
    </source>
</evidence>
<feature type="transmembrane region" description="Helical" evidence="2">
    <location>
        <begin position="570"/>
        <end position="589"/>
    </location>
</feature>
<keyword evidence="2" id="KW-1133">Transmembrane helix</keyword>
<evidence type="ECO:0000313" key="4">
    <source>
        <dbReference type="Proteomes" id="UP001281761"/>
    </source>
</evidence>
<feature type="transmembrane region" description="Helical" evidence="2">
    <location>
        <begin position="345"/>
        <end position="364"/>
    </location>
</feature>
<keyword evidence="2" id="KW-0472">Membrane</keyword>
<evidence type="ECO:0000256" key="2">
    <source>
        <dbReference type="SAM" id="Phobius"/>
    </source>
</evidence>
<feature type="compositionally biased region" description="Basic residues" evidence="1">
    <location>
        <begin position="608"/>
        <end position="619"/>
    </location>
</feature>
<keyword evidence="4" id="KW-1185">Reference proteome</keyword>
<feature type="transmembrane region" description="Helical" evidence="2">
    <location>
        <begin position="406"/>
        <end position="424"/>
    </location>
</feature>
<dbReference type="Proteomes" id="UP001281761">
    <property type="component" value="Unassembled WGS sequence"/>
</dbReference>
<organism evidence="3 4">
    <name type="scientific">Blattamonas nauphoetae</name>
    <dbReference type="NCBI Taxonomy" id="2049346"/>
    <lineage>
        <taxon>Eukaryota</taxon>
        <taxon>Metamonada</taxon>
        <taxon>Preaxostyla</taxon>
        <taxon>Oxymonadida</taxon>
        <taxon>Blattamonas</taxon>
    </lineage>
</organism>
<name>A0ABQ9Y997_9EUKA</name>
<feature type="compositionally biased region" description="Basic and acidic residues" evidence="1">
    <location>
        <begin position="598"/>
        <end position="607"/>
    </location>
</feature>
<dbReference type="EMBL" id="JARBJD010000024">
    <property type="protein sequence ID" value="KAK2960275.1"/>
    <property type="molecule type" value="Genomic_DNA"/>
</dbReference>
<comment type="caution">
    <text evidence="3">The sequence shown here is derived from an EMBL/GenBank/DDBJ whole genome shotgun (WGS) entry which is preliminary data.</text>
</comment>
<feature type="region of interest" description="Disordered" evidence="1">
    <location>
        <begin position="598"/>
        <end position="619"/>
    </location>
</feature>
<reference evidence="3 4" key="1">
    <citation type="journal article" date="2022" name="bioRxiv">
        <title>Genomics of Preaxostyla Flagellates Illuminates Evolutionary Transitions and the Path Towards Mitochondrial Loss.</title>
        <authorList>
            <person name="Novak L.V.F."/>
            <person name="Treitli S.C."/>
            <person name="Pyrih J."/>
            <person name="Halakuc P."/>
            <person name="Pipaliya S.V."/>
            <person name="Vacek V."/>
            <person name="Brzon O."/>
            <person name="Soukal P."/>
            <person name="Eme L."/>
            <person name="Dacks J.B."/>
            <person name="Karnkowska A."/>
            <person name="Elias M."/>
            <person name="Hampl V."/>
        </authorList>
    </citation>
    <scope>NUCLEOTIDE SEQUENCE [LARGE SCALE GENOMIC DNA]</scope>
    <source>
        <strain evidence="3">NAU3</strain>
        <tissue evidence="3">Gut</tissue>
    </source>
</reference>